<sequence>MFIISPDQIEQEGKFALDATMAGINNTAEITVTRKILNGKPDKVILKEIEDERIDMVIMGKCGYGAITDCLLGSVSQRVLYGAKCSVLIVK</sequence>
<dbReference type="PRINTS" id="PR01438">
    <property type="entry name" value="UNVRSLSTRESS"/>
</dbReference>
<reference evidence="3 4" key="1">
    <citation type="submission" date="2015-06" db="EMBL/GenBank/DDBJ databases">
        <title>Draft genome of the moderately acidophilic sulfate reducer Candidatus Desulfosporosinus acididurans strain M1.</title>
        <authorList>
            <person name="Poehlein A."/>
            <person name="Petzsch P."/>
            <person name="Johnson B.D."/>
            <person name="Schloemann M."/>
            <person name="Daniel R."/>
            <person name="Muehling M."/>
        </authorList>
    </citation>
    <scope>NUCLEOTIDE SEQUENCE [LARGE SCALE GENOMIC DNA]</scope>
    <source>
        <strain evidence="3 4">M1</strain>
    </source>
</reference>
<evidence type="ECO:0000259" key="2">
    <source>
        <dbReference type="Pfam" id="PF00582"/>
    </source>
</evidence>
<name>A0A0J1ISI3_9FIRM</name>
<dbReference type="RefSeq" id="WP_053006225.1">
    <property type="nucleotide sequence ID" value="NZ_LDZY01000001.1"/>
</dbReference>
<accession>A0A0J1ISI3</accession>
<dbReference type="CDD" id="cd00293">
    <property type="entry name" value="USP-like"/>
    <property type="match status" value="1"/>
</dbReference>
<dbReference type="InterPro" id="IPR006015">
    <property type="entry name" value="Universal_stress_UspA"/>
</dbReference>
<dbReference type="STRING" id="476652.DEAC_c00100"/>
<protein>
    <submittedName>
        <fullName evidence="3">Universal stress protein family protein</fullName>
    </submittedName>
</protein>
<dbReference type="SUPFAM" id="SSF52402">
    <property type="entry name" value="Adenine nucleotide alpha hydrolases-like"/>
    <property type="match status" value="1"/>
</dbReference>
<dbReference type="PANTHER" id="PTHR31964">
    <property type="entry name" value="ADENINE NUCLEOTIDE ALPHA HYDROLASES-LIKE SUPERFAMILY PROTEIN"/>
    <property type="match status" value="1"/>
</dbReference>
<proteinExistence type="inferred from homology"/>
<feature type="domain" description="UspA" evidence="2">
    <location>
        <begin position="21"/>
        <end position="91"/>
    </location>
</feature>
<dbReference type="Pfam" id="PF00582">
    <property type="entry name" value="Usp"/>
    <property type="match status" value="1"/>
</dbReference>
<evidence type="ECO:0000313" key="3">
    <source>
        <dbReference type="EMBL" id="KLU67616.1"/>
    </source>
</evidence>
<dbReference type="EMBL" id="LDZY01000001">
    <property type="protein sequence ID" value="KLU67616.1"/>
    <property type="molecule type" value="Genomic_DNA"/>
</dbReference>
<organism evidence="3 4">
    <name type="scientific">Desulfosporosinus acididurans</name>
    <dbReference type="NCBI Taxonomy" id="476652"/>
    <lineage>
        <taxon>Bacteria</taxon>
        <taxon>Bacillati</taxon>
        <taxon>Bacillota</taxon>
        <taxon>Clostridia</taxon>
        <taxon>Eubacteriales</taxon>
        <taxon>Desulfitobacteriaceae</taxon>
        <taxon>Desulfosporosinus</taxon>
    </lineage>
</organism>
<evidence type="ECO:0000313" key="4">
    <source>
        <dbReference type="Proteomes" id="UP000036356"/>
    </source>
</evidence>
<keyword evidence="4" id="KW-1185">Reference proteome</keyword>
<dbReference type="AlphaFoldDB" id="A0A0J1ISI3"/>
<dbReference type="PATRIC" id="fig|476652.3.peg.10"/>
<dbReference type="Gene3D" id="3.40.50.620">
    <property type="entry name" value="HUPs"/>
    <property type="match status" value="1"/>
</dbReference>
<dbReference type="InterPro" id="IPR014729">
    <property type="entry name" value="Rossmann-like_a/b/a_fold"/>
</dbReference>
<dbReference type="Proteomes" id="UP000036356">
    <property type="component" value="Unassembled WGS sequence"/>
</dbReference>
<comment type="similarity">
    <text evidence="1">Belongs to the universal stress protein A family.</text>
</comment>
<dbReference type="PANTHER" id="PTHR31964:SF113">
    <property type="entry name" value="USPA DOMAIN-CONTAINING PROTEIN"/>
    <property type="match status" value="1"/>
</dbReference>
<evidence type="ECO:0000256" key="1">
    <source>
        <dbReference type="ARBA" id="ARBA00008791"/>
    </source>
</evidence>
<comment type="caution">
    <text evidence="3">The sequence shown here is derived from an EMBL/GenBank/DDBJ whole genome shotgun (WGS) entry which is preliminary data.</text>
</comment>
<gene>
    <name evidence="3" type="ORF">DEAC_c00100</name>
</gene>
<dbReference type="InterPro" id="IPR006016">
    <property type="entry name" value="UspA"/>
</dbReference>